<accession>K6VDV1</accession>
<evidence type="ECO:0000256" key="8">
    <source>
        <dbReference type="SAM" id="MobiDB-lite"/>
    </source>
</evidence>
<feature type="compositionally biased region" description="Polar residues" evidence="8">
    <location>
        <begin position="1"/>
        <end position="10"/>
    </location>
</feature>
<evidence type="ECO:0000313" key="9">
    <source>
        <dbReference type="EMBL" id="GAB94358.1"/>
    </source>
</evidence>
<dbReference type="Pfam" id="PF02390">
    <property type="entry name" value="Methyltransf_4"/>
    <property type="match status" value="1"/>
</dbReference>
<dbReference type="HAMAP" id="MF_01057">
    <property type="entry name" value="tRNA_methyltr_TrmB"/>
    <property type="match status" value="1"/>
</dbReference>
<comment type="pathway">
    <text evidence="7">tRNA modification; N(7)-methylguanine-tRNA biosynthesis.</text>
</comment>
<keyword evidence="10" id="KW-1185">Reference proteome</keyword>
<feature type="binding site" evidence="7">
    <location>
        <position position="154"/>
    </location>
    <ligand>
        <name>S-adenosyl-L-methionine</name>
        <dbReference type="ChEBI" id="CHEBI:59789"/>
    </ligand>
</feature>
<keyword evidence="5 7" id="KW-0949">S-adenosyl-L-methionine</keyword>
<keyword evidence="3 7" id="KW-0489">Methyltransferase</keyword>
<dbReference type="GO" id="GO:0043527">
    <property type="term" value="C:tRNA methyltransferase complex"/>
    <property type="evidence" value="ECO:0007669"/>
    <property type="project" value="TreeGrafter"/>
</dbReference>
<dbReference type="UniPathway" id="UPA00989"/>
<evidence type="ECO:0000256" key="5">
    <source>
        <dbReference type="ARBA" id="ARBA00022691"/>
    </source>
</evidence>
<protein>
    <recommendedName>
        <fullName evidence="7">tRNA (guanine-N(7)-)-methyltransferase</fullName>
        <ecNumber evidence="7">2.1.1.33</ecNumber>
    </recommendedName>
    <alternativeName>
        <fullName evidence="7">tRNA (guanine(46)-N(7))-methyltransferase</fullName>
    </alternativeName>
    <alternativeName>
        <fullName evidence="7">tRNA(m7G46)-methyltransferase</fullName>
    </alternativeName>
</protein>
<feature type="binding site" evidence="7">
    <location>
        <begin position="252"/>
        <end position="255"/>
    </location>
    <ligand>
        <name>substrate</name>
    </ligand>
</feature>
<dbReference type="SUPFAM" id="SSF53335">
    <property type="entry name" value="S-adenosyl-L-methionine-dependent methyltransferases"/>
    <property type="match status" value="1"/>
</dbReference>
<reference evidence="9 10" key="1">
    <citation type="submission" date="2012-08" db="EMBL/GenBank/DDBJ databases">
        <title>Whole genome shotgun sequence of Kineosphaera limosa NBRC 100340.</title>
        <authorList>
            <person name="Yoshida I."/>
            <person name="Isaki S."/>
            <person name="Hosoyama A."/>
            <person name="Tsuchikane K."/>
            <person name="Katsumata H."/>
            <person name="Ando Y."/>
            <person name="Ohji S."/>
            <person name="Hamada M."/>
            <person name="Tamura T."/>
            <person name="Yamazoe A."/>
            <person name="Yamazaki S."/>
            <person name="Fujita N."/>
        </authorList>
    </citation>
    <scope>NUCLEOTIDE SEQUENCE [LARGE SCALE GENOMIC DNA]</scope>
    <source>
        <strain evidence="9 10">NBRC 100340</strain>
    </source>
</reference>
<comment type="function">
    <text evidence="2 7">Catalyzes the formation of N(7)-methylguanine at position 46 (m7G46) in tRNA.</text>
</comment>
<dbReference type="PANTHER" id="PTHR23417:SF14">
    <property type="entry name" value="PENTACOTRIPEPTIDE-REPEAT REGION OF PRORP DOMAIN-CONTAINING PROTEIN"/>
    <property type="match status" value="1"/>
</dbReference>
<comment type="catalytic activity">
    <reaction evidence="1 7">
        <text>guanosine(46) in tRNA + S-adenosyl-L-methionine = N(7)-methylguanosine(46) in tRNA + S-adenosyl-L-homocysteine</text>
        <dbReference type="Rhea" id="RHEA:42708"/>
        <dbReference type="Rhea" id="RHEA-COMP:10188"/>
        <dbReference type="Rhea" id="RHEA-COMP:10189"/>
        <dbReference type="ChEBI" id="CHEBI:57856"/>
        <dbReference type="ChEBI" id="CHEBI:59789"/>
        <dbReference type="ChEBI" id="CHEBI:74269"/>
        <dbReference type="ChEBI" id="CHEBI:74480"/>
        <dbReference type="EC" id="2.1.1.33"/>
    </reaction>
</comment>
<evidence type="ECO:0000256" key="6">
    <source>
        <dbReference type="ARBA" id="ARBA00022694"/>
    </source>
</evidence>
<comment type="caution">
    <text evidence="7">Lacks conserved residue(s) required for the propagation of feature annotation.</text>
</comment>
<evidence type="ECO:0000256" key="7">
    <source>
        <dbReference type="HAMAP-Rule" id="MF_01057"/>
    </source>
</evidence>
<feature type="compositionally biased region" description="Low complexity" evidence="8">
    <location>
        <begin position="16"/>
        <end position="32"/>
    </location>
</feature>
<dbReference type="EMBL" id="BAHD01000004">
    <property type="protein sequence ID" value="GAB94358.1"/>
    <property type="molecule type" value="Genomic_DNA"/>
</dbReference>
<dbReference type="PROSITE" id="PS51625">
    <property type="entry name" value="SAM_MT_TRMB"/>
    <property type="match status" value="1"/>
</dbReference>
<dbReference type="CDD" id="cd02440">
    <property type="entry name" value="AdoMet_MTases"/>
    <property type="match status" value="1"/>
</dbReference>
<feature type="binding site" evidence="7">
    <location>
        <position position="181"/>
    </location>
    <ligand>
        <name>substrate</name>
    </ligand>
</feature>
<organism evidence="9 10">
    <name type="scientific">Kineosphaera limosa NBRC 100340</name>
    <dbReference type="NCBI Taxonomy" id="1184609"/>
    <lineage>
        <taxon>Bacteria</taxon>
        <taxon>Bacillati</taxon>
        <taxon>Actinomycetota</taxon>
        <taxon>Actinomycetes</taxon>
        <taxon>Micrococcales</taxon>
        <taxon>Dermatophilaceae</taxon>
        <taxon>Kineosphaera</taxon>
    </lineage>
</organism>
<comment type="similarity">
    <text evidence="7">Belongs to the class I-like SAM-binding methyltransferase superfamily. TrmB family.</text>
</comment>
<name>K6VDV1_9MICO</name>
<dbReference type="GO" id="GO:0008176">
    <property type="term" value="F:tRNA (guanine(46)-N7)-methyltransferase activity"/>
    <property type="evidence" value="ECO:0007669"/>
    <property type="project" value="UniProtKB-UniRule"/>
</dbReference>
<dbReference type="InterPro" id="IPR029063">
    <property type="entry name" value="SAM-dependent_MTases_sf"/>
</dbReference>
<evidence type="ECO:0000313" key="10">
    <source>
        <dbReference type="Proteomes" id="UP000008366"/>
    </source>
</evidence>
<evidence type="ECO:0000256" key="3">
    <source>
        <dbReference type="ARBA" id="ARBA00022603"/>
    </source>
</evidence>
<keyword evidence="4 7" id="KW-0808">Transferase</keyword>
<sequence length="273" mass="29495">MTAQDSVQNDGRSEAPDAVAALEAAGPVASAGSDRDAWPRRQVVSFGRRDGRRQGQYARAYPPELARFVIEPPRGERSASLADGWVFDASAAFERDAPLIVEIGSGTGEAVLHHAAENPHLNHLAVEVYRPGASRTVAQAGVRGLQNVRVLEADAAELVGGALAPGSVAALHVFFPDPWPKTRHHKRRLVDAWFVAQVARALEPGGVLRLATDWEHYAHQMLQVAAGCGHLRNAYPARDGGWASRYSGRPLTTFERKGLAAGRTIHDLEFVRA</sequence>
<evidence type="ECO:0000256" key="4">
    <source>
        <dbReference type="ARBA" id="ARBA00022679"/>
    </source>
</evidence>
<evidence type="ECO:0000256" key="1">
    <source>
        <dbReference type="ARBA" id="ARBA00000142"/>
    </source>
</evidence>
<dbReference type="Proteomes" id="UP000008366">
    <property type="component" value="Unassembled WGS sequence"/>
</dbReference>
<dbReference type="NCBIfam" id="TIGR00091">
    <property type="entry name" value="tRNA (guanosine(46)-N7)-methyltransferase TrmB"/>
    <property type="match status" value="1"/>
</dbReference>
<dbReference type="EC" id="2.1.1.33" evidence="7"/>
<dbReference type="PANTHER" id="PTHR23417">
    <property type="entry name" value="3-DEOXY-D-MANNO-OCTULOSONIC-ACID TRANSFERASE/TRNA GUANINE-N 7 - -METHYLTRANSFERASE"/>
    <property type="match status" value="1"/>
</dbReference>
<feature type="binding site" evidence="7">
    <location>
        <position position="177"/>
    </location>
    <ligand>
        <name>S-adenosyl-L-methionine</name>
        <dbReference type="ChEBI" id="CHEBI:59789"/>
    </ligand>
</feature>
<dbReference type="Gene3D" id="3.40.50.150">
    <property type="entry name" value="Vaccinia Virus protein VP39"/>
    <property type="match status" value="1"/>
</dbReference>
<dbReference type="eggNOG" id="COG0220">
    <property type="taxonomic scope" value="Bacteria"/>
</dbReference>
<comment type="caution">
    <text evidence="9">The sequence shown here is derived from an EMBL/GenBank/DDBJ whole genome shotgun (WGS) entry which is preliminary data.</text>
</comment>
<dbReference type="STRING" id="1184609.KILIM_004_01500"/>
<evidence type="ECO:0000256" key="2">
    <source>
        <dbReference type="ARBA" id="ARBA00003015"/>
    </source>
</evidence>
<gene>
    <name evidence="7 9" type="primary">trmB</name>
    <name evidence="9" type="ORF">KILIM_004_01500</name>
</gene>
<feature type="region of interest" description="Disordered" evidence="8">
    <location>
        <begin position="1"/>
        <end position="36"/>
    </location>
</feature>
<feature type="binding site" evidence="7">
    <location>
        <position position="102"/>
    </location>
    <ligand>
        <name>S-adenosyl-L-methionine</name>
        <dbReference type="ChEBI" id="CHEBI:59789"/>
    </ligand>
</feature>
<proteinExistence type="inferred from homology"/>
<dbReference type="InterPro" id="IPR055361">
    <property type="entry name" value="tRNA_methyltr_TrmB_bact"/>
</dbReference>
<keyword evidence="6 7" id="KW-0819">tRNA processing</keyword>
<dbReference type="AlphaFoldDB" id="K6VDV1"/>
<feature type="binding site" evidence="7">
    <location>
        <position position="213"/>
    </location>
    <ligand>
        <name>substrate</name>
    </ligand>
</feature>
<dbReference type="InterPro" id="IPR003358">
    <property type="entry name" value="tRNA_(Gua-N-7)_MeTrfase_Trmb"/>
</dbReference>
<feature type="binding site" evidence="7">
    <location>
        <position position="127"/>
    </location>
    <ligand>
        <name>S-adenosyl-L-methionine</name>
        <dbReference type="ChEBI" id="CHEBI:59789"/>
    </ligand>
</feature>
<dbReference type="OrthoDB" id="9802090at2"/>